<organism evidence="1 2">
    <name type="scientific">Caerostris extrusa</name>
    <name type="common">Bark spider</name>
    <name type="synonym">Caerostris bankana</name>
    <dbReference type="NCBI Taxonomy" id="172846"/>
    <lineage>
        <taxon>Eukaryota</taxon>
        <taxon>Metazoa</taxon>
        <taxon>Ecdysozoa</taxon>
        <taxon>Arthropoda</taxon>
        <taxon>Chelicerata</taxon>
        <taxon>Arachnida</taxon>
        <taxon>Araneae</taxon>
        <taxon>Araneomorphae</taxon>
        <taxon>Entelegynae</taxon>
        <taxon>Araneoidea</taxon>
        <taxon>Araneidae</taxon>
        <taxon>Caerostris</taxon>
    </lineage>
</organism>
<dbReference type="Proteomes" id="UP001054945">
    <property type="component" value="Unassembled WGS sequence"/>
</dbReference>
<dbReference type="AlphaFoldDB" id="A0AAV4TFU3"/>
<keyword evidence="2" id="KW-1185">Reference proteome</keyword>
<proteinExistence type="predicted"/>
<comment type="caution">
    <text evidence="1">The sequence shown here is derived from an EMBL/GenBank/DDBJ whole genome shotgun (WGS) entry which is preliminary data.</text>
</comment>
<sequence length="78" mass="9023">MSRLSLNGILFHLMDPRCATASLDSRFAIMQLNDPHQEGDFDCYDWWSRVLVKAIPCFCCWVKGLRKVTFGRLQEKGV</sequence>
<gene>
    <name evidence="1" type="ORF">CEXT_113151</name>
</gene>
<name>A0AAV4TFU3_CAEEX</name>
<accession>A0AAV4TFU3</accession>
<dbReference type="EMBL" id="BPLR01011224">
    <property type="protein sequence ID" value="GIY45034.1"/>
    <property type="molecule type" value="Genomic_DNA"/>
</dbReference>
<protein>
    <submittedName>
        <fullName evidence="1">Uncharacterized protein</fullName>
    </submittedName>
</protein>
<evidence type="ECO:0000313" key="2">
    <source>
        <dbReference type="Proteomes" id="UP001054945"/>
    </source>
</evidence>
<reference evidence="1 2" key="1">
    <citation type="submission" date="2021-06" db="EMBL/GenBank/DDBJ databases">
        <title>Caerostris extrusa draft genome.</title>
        <authorList>
            <person name="Kono N."/>
            <person name="Arakawa K."/>
        </authorList>
    </citation>
    <scope>NUCLEOTIDE SEQUENCE [LARGE SCALE GENOMIC DNA]</scope>
</reference>
<evidence type="ECO:0000313" key="1">
    <source>
        <dbReference type="EMBL" id="GIY45034.1"/>
    </source>
</evidence>